<evidence type="ECO:0000259" key="2">
    <source>
        <dbReference type="Pfam" id="PF01261"/>
    </source>
</evidence>
<keyword evidence="4" id="KW-1185">Reference proteome</keyword>
<gene>
    <name evidence="3" type="ORF">DEO23_04635</name>
</gene>
<proteinExistence type="predicted"/>
<dbReference type="Gene3D" id="3.20.20.150">
    <property type="entry name" value="Divalent-metal-dependent TIM barrel enzymes"/>
    <property type="match status" value="1"/>
</dbReference>
<dbReference type="EMBL" id="QFKX01000002">
    <property type="protein sequence ID" value="PWH06277.1"/>
    <property type="molecule type" value="Genomic_DNA"/>
</dbReference>
<comment type="caution">
    <text evidence="3">The sequence shown here is derived from an EMBL/GenBank/DDBJ whole genome shotgun (WGS) entry which is preliminary data.</text>
</comment>
<dbReference type="PANTHER" id="PTHR12110">
    <property type="entry name" value="HYDROXYPYRUVATE ISOMERASE"/>
    <property type="match status" value="1"/>
</dbReference>
<dbReference type="SUPFAM" id="SSF51658">
    <property type="entry name" value="Xylose isomerase-like"/>
    <property type="match status" value="1"/>
</dbReference>
<keyword evidence="1" id="KW-0119">Carbohydrate metabolism</keyword>
<feature type="domain" description="Xylose isomerase-like TIM barrel" evidence="2">
    <location>
        <begin position="20"/>
        <end position="160"/>
    </location>
</feature>
<evidence type="ECO:0000313" key="4">
    <source>
        <dbReference type="Proteomes" id="UP000245590"/>
    </source>
</evidence>
<name>A0A2U2RK80_9MICO</name>
<keyword evidence="3" id="KW-0413">Isomerase</keyword>
<dbReference type="InterPro" id="IPR013022">
    <property type="entry name" value="Xyl_isomerase-like_TIM-brl"/>
</dbReference>
<dbReference type="InterPro" id="IPR036237">
    <property type="entry name" value="Xyl_isomerase-like_sf"/>
</dbReference>
<dbReference type="AlphaFoldDB" id="A0A2U2RK80"/>
<dbReference type="RefSeq" id="WP_109274870.1">
    <property type="nucleotide sequence ID" value="NZ_QFKX01000002.1"/>
</dbReference>
<dbReference type="Proteomes" id="UP000245590">
    <property type="component" value="Unassembled WGS sequence"/>
</dbReference>
<accession>A0A2U2RK80</accession>
<dbReference type="GO" id="GO:0016853">
    <property type="term" value="F:isomerase activity"/>
    <property type="evidence" value="ECO:0007669"/>
    <property type="project" value="UniProtKB-KW"/>
</dbReference>
<sequence length="264" mass="28968">MIRPGLCSVTFRDLSPQQVVDHAARAGLVGIEWGGDVHVPPGDTKTAEQVRDLTEQAGLAVASYGSYLRFDGEDRAHQVEADSVLAVARALQAPRVRVWAGSAGSRETPAEERERITERIRAFAAQAGRSGIEVGLEFHGNTLTDEVGSTLRLLEETDRDGAEPEEGRVRTYWQPPQDMPDESALETLRAVLPRTSSIHVFSWWPGSTRLPLAERSELWRRAFDILRAEGSPRDALLEFVPGDDPALLAREAATLRDLLDTAPG</sequence>
<dbReference type="OrthoDB" id="9815124at2"/>
<reference evidence="3 4" key="1">
    <citation type="submission" date="2018-05" db="EMBL/GenBank/DDBJ databases">
        <title>Brachybacterium sp. M1HQ-2T, whole genome shotgun sequence.</title>
        <authorList>
            <person name="Tuo L."/>
        </authorList>
    </citation>
    <scope>NUCLEOTIDE SEQUENCE [LARGE SCALE GENOMIC DNA]</scope>
    <source>
        <strain evidence="3 4">M1HQ-2</strain>
    </source>
</reference>
<dbReference type="PANTHER" id="PTHR12110:SF41">
    <property type="entry name" value="INOSOSE DEHYDRATASE"/>
    <property type="match status" value="1"/>
</dbReference>
<dbReference type="Pfam" id="PF01261">
    <property type="entry name" value="AP_endonuc_2"/>
    <property type="match status" value="1"/>
</dbReference>
<protein>
    <submittedName>
        <fullName evidence="3">Sugar phosphate isomerase</fullName>
    </submittedName>
</protein>
<evidence type="ECO:0000313" key="3">
    <source>
        <dbReference type="EMBL" id="PWH06277.1"/>
    </source>
</evidence>
<dbReference type="InterPro" id="IPR050312">
    <property type="entry name" value="IolE/XylAMocC-like"/>
</dbReference>
<organism evidence="3 4">
    <name type="scientific">Brachybacterium endophyticum</name>
    <dbReference type="NCBI Taxonomy" id="2182385"/>
    <lineage>
        <taxon>Bacteria</taxon>
        <taxon>Bacillati</taxon>
        <taxon>Actinomycetota</taxon>
        <taxon>Actinomycetes</taxon>
        <taxon>Micrococcales</taxon>
        <taxon>Dermabacteraceae</taxon>
        <taxon>Brachybacterium</taxon>
    </lineage>
</organism>
<evidence type="ECO:0000256" key="1">
    <source>
        <dbReference type="ARBA" id="ARBA00023277"/>
    </source>
</evidence>